<sequence length="123" mass="14032">MLIQDNRSPPVGFQLLAPGATIAVRPLWLEEVLSSIDTSSSRRNKRAEKLGKPIKMNHSAEIIKKLMDGFFDPEELGINGGTAAFKVNYIYKSIKRKFDFYLVFISFLMFIDQKQKMCSNDIL</sequence>
<evidence type="ECO:0000313" key="1">
    <source>
        <dbReference type="EMBL" id="KAH3882380.1"/>
    </source>
</evidence>
<dbReference type="EMBL" id="JAIWYP010000001">
    <property type="protein sequence ID" value="KAH3882380.1"/>
    <property type="molecule type" value="Genomic_DNA"/>
</dbReference>
<comment type="caution">
    <text evidence="1">The sequence shown here is derived from an EMBL/GenBank/DDBJ whole genome shotgun (WGS) entry which is preliminary data.</text>
</comment>
<keyword evidence="2" id="KW-1185">Reference proteome</keyword>
<protein>
    <submittedName>
        <fullName evidence="1">Uncharacterized protein</fullName>
    </submittedName>
</protein>
<dbReference type="AlphaFoldDB" id="A0A9D4MS64"/>
<dbReference type="Proteomes" id="UP000828390">
    <property type="component" value="Unassembled WGS sequence"/>
</dbReference>
<reference evidence="1" key="1">
    <citation type="journal article" date="2019" name="bioRxiv">
        <title>The Genome of the Zebra Mussel, Dreissena polymorpha: A Resource for Invasive Species Research.</title>
        <authorList>
            <person name="McCartney M.A."/>
            <person name="Auch B."/>
            <person name="Kono T."/>
            <person name="Mallez S."/>
            <person name="Zhang Y."/>
            <person name="Obille A."/>
            <person name="Becker A."/>
            <person name="Abrahante J.E."/>
            <person name="Garbe J."/>
            <person name="Badalamenti J.P."/>
            <person name="Herman A."/>
            <person name="Mangelson H."/>
            <person name="Liachko I."/>
            <person name="Sullivan S."/>
            <person name="Sone E.D."/>
            <person name="Koren S."/>
            <person name="Silverstein K.A.T."/>
            <person name="Beckman K.B."/>
            <person name="Gohl D.M."/>
        </authorList>
    </citation>
    <scope>NUCLEOTIDE SEQUENCE</scope>
    <source>
        <strain evidence="1">Duluth1</strain>
        <tissue evidence="1">Whole animal</tissue>
    </source>
</reference>
<name>A0A9D4MS64_DREPO</name>
<gene>
    <name evidence="1" type="ORF">DPMN_006316</name>
</gene>
<reference evidence="1" key="2">
    <citation type="submission" date="2020-11" db="EMBL/GenBank/DDBJ databases">
        <authorList>
            <person name="McCartney M.A."/>
            <person name="Auch B."/>
            <person name="Kono T."/>
            <person name="Mallez S."/>
            <person name="Becker A."/>
            <person name="Gohl D.M."/>
            <person name="Silverstein K.A.T."/>
            <person name="Koren S."/>
            <person name="Bechman K.B."/>
            <person name="Herman A."/>
            <person name="Abrahante J.E."/>
            <person name="Garbe J."/>
        </authorList>
    </citation>
    <scope>NUCLEOTIDE SEQUENCE</scope>
    <source>
        <strain evidence="1">Duluth1</strain>
        <tissue evidence="1">Whole animal</tissue>
    </source>
</reference>
<accession>A0A9D4MS64</accession>
<organism evidence="1 2">
    <name type="scientific">Dreissena polymorpha</name>
    <name type="common">Zebra mussel</name>
    <name type="synonym">Mytilus polymorpha</name>
    <dbReference type="NCBI Taxonomy" id="45954"/>
    <lineage>
        <taxon>Eukaryota</taxon>
        <taxon>Metazoa</taxon>
        <taxon>Spiralia</taxon>
        <taxon>Lophotrochozoa</taxon>
        <taxon>Mollusca</taxon>
        <taxon>Bivalvia</taxon>
        <taxon>Autobranchia</taxon>
        <taxon>Heteroconchia</taxon>
        <taxon>Euheterodonta</taxon>
        <taxon>Imparidentia</taxon>
        <taxon>Neoheterodontei</taxon>
        <taxon>Myida</taxon>
        <taxon>Dreissenoidea</taxon>
        <taxon>Dreissenidae</taxon>
        <taxon>Dreissena</taxon>
    </lineage>
</organism>
<evidence type="ECO:0000313" key="2">
    <source>
        <dbReference type="Proteomes" id="UP000828390"/>
    </source>
</evidence>
<proteinExistence type="predicted"/>